<dbReference type="EMBL" id="GGEC01064068">
    <property type="protein sequence ID" value="MBX44552.1"/>
    <property type="molecule type" value="Transcribed_RNA"/>
</dbReference>
<name>A0A2P2NPX5_RHIMU</name>
<accession>A0A2P2NPX5</accession>
<dbReference type="AlphaFoldDB" id="A0A2P2NPX5"/>
<protein>
    <submittedName>
        <fullName evidence="1">Uncharacterized protein</fullName>
    </submittedName>
</protein>
<organism evidence="1">
    <name type="scientific">Rhizophora mucronata</name>
    <name type="common">Asiatic mangrove</name>
    <dbReference type="NCBI Taxonomy" id="61149"/>
    <lineage>
        <taxon>Eukaryota</taxon>
        <taxon>Viridiplantae</taxon>
        <taxon>Streptophyta</taxon>
        <taxon>Embryophyta</taxon>
        <taxon>Tracheophyta</taxon>
        <taxon>Spermatophyta</taxon>
        <taxon>Magnoliopsida</taxon>
        <taxon>eudicotyledons</taxon>
        <taxon>Gunneridae</taxon>
        <taxon>Pentapetalae</taxon>
        <taxon>rosids</taxon>
        <taxon>fabids</taxon>
        <taxon>Malpighiales</taxon>
        <taxon>Rhizophoraceae</taxon>
        <taxon>Rhizophora</taxon>
    </lineage>
</organism>
<sequence length="18" mass="2255">MVKMAWMIKSRMQQNQDE</sequence>
<evidence type="ECO:0000313" key="1">
    <source>
        <dbReference type="EMBL" id="MBX44552.1"/>
    </source>
</evidence>
<reference evidence="1" key="1">
    <citation type="submission" date="2018-02" db="EMBL/GenBank/DDBJ databases">
        <title>Rhizophora mucronata_Transcriptome.</title>
        <authorList>
            <person name="Meera S.P."/>
            <person name="Sreeshan A."/>
            <person name="Augustine A."/>
        </authorList>
    </citation>
    <scope>NUCLEOTIDE SEQUENCE</scope>
    <source>
        <tissue evidence="1">Leaf</tissue>
    </source>
</reference>
<proteinExistence type="predicted"/>